<organism evidence="1 2">
    <name type="scientific">Mauremys mutica</name>
    <name type="common">yellowpond turtle</name>
    <dbReference type="NCBI Taxonomy" id="74926"/>
    <lineage>
        <taxon>Eukaryota</taxon>
        <taxon>Metazoa</taxon>
        <taxon>Chordata</taxon>
        <taxon>Craniata</taxon>
        <taxon>Vertebrata</taxon>
        <taxon>Euteleostomi</taxon>
        <taxon>Archelosauria</taxon>
        <taxon>Testudinata</taxon>
        <taxon>Testudines</taxon>
        <taxon>Cryptodira</taxon>
        <taxon>Durocryptodira</taxon>
        <taxon>Testudinoidea</taxon>
        <taxon>Geoemydidae</taxon>
        <taxon>Geoemydinae</taxon>
        <taxon>Mauremys</taxon>
    </lineage>
</organism>
<name>A0A9D4ATU0_9SAUR</name>
<dbReference type="AlphaFoldDB" id="A0A9D4ATU0"/>
<evidence type="ECO:0000313" key="2">
    <source>
        <dbReference type="Proteomes" id="UP000827986"/>
    </source>
</evidence>
<dbReference type="EMBL" id="JAHDVG010000483">
    <property type="protein sequence ID" value="KAH1170578.1"/>
    <property type="molecule type" value="Genomic_DNA"/>
</dbReference>
<gene>
    <name evidence="1" type="ORF">KIL84_006196</name>
</gene>
<keyword evidence="2" id="KW-1185">Reference proteome</keyword>
<proteinExistence type="predicted"/>
<dbReference type="Proteomes" id="UP000827986">
    <property type="component" value="Unassembled WGS sequence"/>
</dbReference>
<sequence>MNVCSSDVLAQFMSLNQVRIRSRWRTKGWGGLERYFCSLRTPPNYHHSILLRLQLQIEEQKQKTGNILVNPQLMLFFCKYPTYSFPFPLHYSWNLELAG</sequence>
<protein>
    <submittedName>
        <fullName evidence="1">Uncharacterized protein</fullName>
    </submittedName>
</protein>
<accession>A0A9D4ATU0</accession>
<reference evidence="1" key="1">
    <citation type="submission" date="2021-09" db="EMBL/GenBank/DDBJ databases">
        <title>The genome of Mauremys mutica provides insights into the evolution of semi-aquatic lifestyle.</title>
        <authorList>
            <person name="Gong S."/>
            <person name="Gao Y."/>
        </authorList>
    </citation>
    <scope>NUCLEOTIDE SEQUENCE</scope>
    <source>
        <strain evidence="1">MM-2020</strain>
        <tissue evidence="1">Muscle</tissue>
    </source>
</reference>
<evidence type="ECO:0000313" key="1">
    <source>
        <dbReference type="EMBL" id="KAH1170578.1"/>
    </source>
</evidence>
<comment type="caution">
    <text evidence="1">The sequence shown here is derived from an EMBL/GenBank/DDBJ whole genome shotgun (WGS) entry which is preliminary data.</text>
</comment>